<dbReference type="OrthoDB" id="6692864at2759"/>
<keyword evidence="7" id="KW-1133">Transmembrane helix</keyword>
<dbReference type="GO" id="GO:0020037">
    <property type="term" value="F:heme binding"/>
    <property type="evidence" value="ECO:0007669"/>
    <property type="project" value="InterPro"/>
</dbReference>
<accession>A0A316YND8</accession>
<dbReference type="PANTHER" id="PTHR24305:SF187">
    <property type="entry name" value="P450, PUTATIVE (EUROFUNG)-RELATED"/>
    <property type="match status" value="1"/>
</dbReference>
<comment type="similarity">
    <text evidence="2">Belongs to the cytochrome P450 family.</text>
</comment>
<sequence length="536" mass="60450">MASYFFLSFNFVVHAGPVAIFALASYIHFLRNDYDSFWAFVAYAAFWSYPFSVAYWHESHLPLAAVYVRVVQLLYIYLVDLWIYMAVYRLFLHRICHIPGPISLASSKLFWILVDVMGENRIYSEHLHSTYGDMVRIGPREVSINDPGAVDVVLDNCGPCGKGPRLEIAYRGLLFLSHRHLSLEDGRARSEFVGPRLITTTRELMKQLEAASRNGEPVNVRRWSLCASLDALCSLAYSKSPNVLNEGPESSRLIAVERALRQRSILGNVPYFGVALRDPLRGWNDWIEKTIGSGASPNVLSCLFGPEDHHGNVALALAAAATAMSEVLAMVLYHLVADPYCYQAVRNEVFCVAGSKEFPSNIDQLTANDCPMLNAVIDETMRLHPPLASVGLHQRVTPPSGLVLPLRKGNVTLPRDVAVTIPLHVMQRDARNFSPTPNEFHPRRWFAEQLRPTQFQKDVATLNKVAYLPFGRTSSPIDDVAYMHLRIVIASFVHQLDARFPPEFNKDAFLHSQDTSQKQSVLLLLSRRRRCRRGEE</sequence>
<evidence type="ECO:0000256" key="3">
    <source>
        <dbReference type="ARBA" id="ARBA00022723"/>
    </source>
</evidence>
<dbReference type="Gene3D" id="1.10.630.10">
    <property type="entry name" value="Cytochrome P450"/>
    <property type="match status" value="1"/>
</dbReference>
<dbReference type="Pfam" id="PF00067">
    <property type="entry name" value="p450"/>
    <property type="match status" value="1"/>
</dbReference>
<gene>
    <name evidence="8" type="ORF">FA10DRAFT_260457</name>
</gene>
<evidence type="ECO:0000256" key="1">
    <source>
        <dbReference type="ARBA" id="ARBA00001971"/>
    </source>
</evidence>
<keyword evidence="4" id="KW-0560">Oxidoreductase</keyword>
<feature type="transmembrane region" description="Helical" evidence="7">
    <location>
        <begin position="63"/>
        <end position="84"/>
    </location>
</feature>
<protein>
    <submittedName>
        <fullName evidence="8">Cytochrome P450</fullName>
    </submittedName>
</protein>
<feature type="transmembrane region" description="Helical" evidence="7">
    <location>
        <begin position="6"/>
        <end position="30"/>
    </location>
</feature>
<organism evidence="8 9">
    <name type="scientific">Acaromyces ingoldii</name>
    <dbReference type="NCBI Taxonomy" id="215250"/>
    <lineage>
        <taxon>Eukaryota</taxon>
        <taxon>Fungi</taxon>
        <taxon>Dikarya</taxon>
        <taxon>Basidiomycota</taxon>
        <taxon>Ustilaginomycotina</taxon>
        <taxon>Exobasidiomycetes</taxon>
        <taxon>Exobasidiales</taxon>
        <taxon>Cryptobasidiaceae</taxon>
        <taxon>Acaromyces</taxon>
    </lineage>
</organism>
<evidence type="ECO:0000256" key="4">
    <source>
        <dbReference type="ARBA" id="ARBA00023002"/>
    </source>
</evidence>
<keyword evidence="6" id="KW-0503">Monooxygenase</keyword>
<comment type="cofactor">
    <cofactor evidence="1">
        <name>heme</name>
        <dbReference type="ChEBI" id="CHEBI:30413"/>
    </cofactor>
</comment>
<dbReference type="InterPro" id="IPR050121">
    <property type="entry name" value="Cytochrome_P450_monoxygenase"/>
</dbReference>
<keyword evidence="3" id="KW-0479">Metal-binding</keyword>
<dbReference type="GO" id="GO:0005506">
    <property type="term" value="F:iron ion binding"/>
    <property type="evidence" value="ECO:0007669"/>
    <property type="project" value="InterPro"/>
</dbReference>
<keyword evidence="9" id="KW-1185">Reference proteome</keyword>
<reference evidence="8 9" key="1">
    <citation type="journal article" date="2018" name="Mol. Biol. Evol.">
        <title>Broad Genomic Sampling Reveals a Smut Pathogenic Ancestry of the Fungal Clade Ustilaginomycotina.</title>
        <authorList>
            <person name="Kijpornyongpan T."/>
            <person name="Mondo S.J."/>
            <person name="Barry K."/>
            <person name="Sandor L."/>
            <person name="Lee J."/>
            <person name="Lipzen A."/>
            <person name="Pangilinan J."/>
            <person name="LaButti K."/>
            <person name="Hainaut M."/>
            <person name="Henrissat B."/>
            <person name="Grigoriev I.V."/>
            <person name="Spatafora J.W."/>
            <person name="Aime M.C."/>
        </authorList>
    </citation>
    <scope>NUCLEOTIDE SEQUENCE [LARGE SCALE GENOMIC DNA]</scope>
    <source>
        <strain evidence="8 9">MCA 4198</strain>
    </source>
</reference>
<dbReference type="AlphaFoldDB" id="A0A316YND8"/>
<dbReference type="InterPro" id="IPR036396">
    <property type="entry name" value="Cyt_P450_sf"/>
</dbReference>
<dbReference type="Proteomes" id="UP000245768">
    <property type="component" value="Unassembled WGS sequence"/>
</dbReference>
<dbReference type="GO" id="GO:0016705">
    <property type="term" value="F:oxidoreductase activity, acting on paired donors, with incorporation or reduction of molecular oxygen"/>
    <property type="evidence" value="ECO:0007669"/>
    <property type="project" value="InterPro"/>
</dbReference>
<dbReference type="STRING" id="215250.A0A316YND8"/>
<dbReference type="PANTHER" id="PTHR24305">
    <property type="entry name" value="CYTOCHROME P450"/>
    <property type="match status" value="1"/>
</dbReference>
<proteinExistence type="inferred from homology"/>
<dbReference type="SUPFAM" id="SSF48264">
    <property type="entry name" value="Cytochrome P450"/>
    <property type="match status" value="1"/>
</dbReference>
<evidence type="ECO:0000256" key="5">
    <source>
        <dbReference type="ARBA" id="ARBA00023004"/>
    </source>
</evidence>
<evidence type="ECO:0000313" key="8">
    <source>
        <dbReference type="EMBL" id="PWN90662.1"/>
    </source>
</evidence>
<dbReference type="InterPro" id="IPR001128">
    <property type="entry name" value="Cyt_P450"/>
</dbReference>
<dbReference type="RefSeq" id="XP_025377860.1">
    <property type="nucleotide sequence ID" value="XM_025520021.1"/>
</dbReference>
<name>A0A316YND8_9BASI</name>
<keyword evidence="5" id="KW-0408">Iron</keyword>
<keyword evidence="7" id="KW-0472">Membrane</keyword>
<evidence type="ECO:0000256" key="6">
    <source>
        <dbReference type="ARBA" id="ARBA00023033"/>
    </source>
</evidence>
<keyword evidence="7" id="KW-0812">Transmembrane</keyword>
<dbReference type="InParanoid" id="A0A316YND8"/>
<evidence type="ECO:0000256" key="7">
    <source>
        <dbReference type="SAM" id="Phobius"/>
    </source>
</evidence>
<dbReference type="GeneID" id="37041937"/>
<evidence type="ECO:0000256" key="2">
    <source>
        <dbReference type="ARBA" id="ARBA00010617"/>
    </source>
</evidence>
<evidence type="ECO:0000313" key="9">
    <source>
        <dbReference type="Proteomes" id="UP000245768"/>
    </source>
</evidence>
<dbReference type="GO" id="GO:0004497">
    <property type="term" value="F:monooxygenase activity"/>
    <property type="evidence" value="ECO:0007669"/>
    <property type="project" value="UniProtKB-KW"/>
</dbReference>
<feature type="transmembrane region" description="Helical" evidence="7">
    <location>
        <begin position="37"/>
        <end position="57"/>
    </location>
</feature>
<dbReference type="EMBL" id="KZ819636">
    <property type="protein sequence ID" value="PWN90662.1"/>
    <property type="molecule type" value="Genomic_DNA"/>
</dbReference>